<proteinExistence type="predicted"/>
<evidence type="ECO:0000313" key="1">
    <source>
        <dbReference type="EMBL" id="WZK89202.1"/>
    </source>
</evidence>
<protein>
    <recommendedName>
        <fullName evidence="3">Capsular polysaccharide biosynthesis protein</fullName>
    </recommendedName>
</protein>
<evidence type="ECO:0008006" key="3">
    <source>
        <dbReference type="Google" id="ProtNLM"/>
    </source>
</evidence>
<dbReference type="RefSeq" id="WP_406647244.1">
    <property type="nucleotide sequence ID" value="NZ_CP123584.1"/>
</dbReference>
<gene>
    <name evidence="1" type="ORF">QEZ52_01225</name>
</gene>
<dbReference type="Pfam" id="PF05159">
    <property type="entry name" value="Capsule_synth"/>
    <property type="match status" value="1"/>
</dbReference>
<sequence>MPDDRILTYYLHDQLRQRAERGGHNFINRINRVVRAAGFDIAYLGHDPDTLQQSVDRPGYAMFHMSDPLHDRALTMRKVYEFPFWNIADTAKRWEWPVAMADFTPCPDTPRQEMDRFYRFWSKRQFGDAPQRAREDGYVYVPLQGRLLDHRSFQTCSPISMIQAVLEHEPRRKVIATLHPKETYAQAELTALERLEARYPRLEIAVGGMVDLLANCDYVVTQNSSAGFAGFFFGKPLVLFGRIDFHHIAANVPRMGVARALEMAPQLRPDYAAYIYWFWQKMSINAGVDGAEGKIRDRLLTAGWPLGAR</sequence>
<accession>A0ABZ2XTE3</accession>
<dbReference type="Proteomes" id="UP001623232">
    <property type="component" value="Chromosome"/>
</dbReference>
<evidence type="ECO:0000313" key="2">
    <source>
        <dbReference type="Proteomes" id="UP001623232"/>
    </source>
</evidence>
<keyword evidence="2" id="KW-1185">Reference proteome</keyword>
<name>A0ABZ2XTE3_9RHOB</name>
<dbReference type="InterPro" id="IPR007833">
    <property type="entry name" value="Capsule_polysaccharide_synth"/>
</dbReference>
<reference evidence="1 2" key="1">
    <citation type="submission" date="2023-04" db="EMBL/GenBank/DDBJ databases">
        <title>Complete genome sequence of Alisedimentitalea scapharcae.</title>
        <authorList>
            <person name="Rong J.-C."/>
            <person name="Yi M.-L."/>
            <person name="Zhao Q."/>
        </authorList>
    </citation>
    <scope>NUCLEOTIDE SEQUENCE [LARGE SCALE GENOMIC DNA]</scope>
    <source>
        <strain evidence="1 2">KCTC 42119</strain>
    </source>
</reference>
<dbReference type="EMBL" id="CP123584">
    <property type="protein sequence ID" value="WZK89202.1"/>
    <property type="molecule type" value="Genomic_DNA"/>
</dbReference>
<organism evidence="1 2">
    <name type="scientific">Aliisedimentitalea scapharcae</name>
    <dbReference type="NCBI Taxonomy" id="1524259"/>
    <lineage>
        <taxon>Bacteria</taxon>
        <taxon>Pseudomonadati</taxon>
        <taxon>Pseudomonadota</taxon>
        <taxon>Alphaproteobacteria</taxon>
        <taxon>Rhodobacterales</taxon>
        <taxon>Roseobacteraceae</taxon>
        <taxon>Aliisedimentitalea</taxon>
    </lineage>
</organism>